<dbReference type="PANTHER" id="PTHR10584">
    <property type="entry name" value="SUGAR KINASE"/>
    <property type="match status" value="1"/>
</dbReference>
<evidence type="ECO:0000256" key="2">
    <source>
        <dbReference type="ARBA" id="ARBA00022679"/>
    </source>
</evidence>
<sequence length="85" mass="9328">MSEKQFDVVVVGSCNYDFINVVERFPVVGETVKSRRFSTAFGGKGANQAVQCAKLGAKVAMVGKLGKDAFRLEYLKNFDECGVDR</sequence>
<dbReference type="PROSITE" id="PS00583">
    <property type="entry name" value="PFKB_KINASES_1"/>
    <property type="match status" value="1"/>
</dbReference>
<proteinExistence type="inferred from homology"/>
<dbReference type="SUPFAM" id="SSF53613">
    <property type="entry name" value="Ribokinase-like"/>
    <property type="match status" value="1"/>
</dbReference>
<evidence type="ECO:0000259" key="4">
    <source>
        <dbReference type="Pfam" id="PF00294"/>
    </source>
</evidence>
<keyword evidence="2" id="KW-0808">Transferase</keyword>
<evidence type="ECO:0000313" key="6">
    <source>
        <dbReference type="WBParaSite" id="nRc.2.0.1.t26351-RA"/>
    </source>
</evidence>
<dbReference type="AlphaFoldDB" id="A0A915JJW7"/>
<evidence type="ECO:0000256" key="3">
    <source>
        <dbReference type="ARBA" id="ARBA00022777"/>
    </source>
</evidence>
<organism evidence="5 6">
    <name type="scientific">Romanomermis culicivorax</name>
    <name type="common">Nematode worm</name>
    <dbReference type="NCBI Taxonomy" id="13658"/>
    <lineage>
        <taxon>Eukaryota</taxon>
        <taxon>Metazoa</taxon>
        <taxon>Ecdysozoa</taxon>
        <taxon>Nematoda</taxon>
        <taxon>Enoplea</taxon>
        <taxon>Dorylaimia</taxon>
        <taxon>Mermithida</taxon>
        <taxon>Mermithoidea</taxon>
        <taxon>Mermithidae</taxon>
        <taxon>Romanomermis</taxon>
    </lineage>
</organism>
<reference evidence="6" key="1">
    <citation type="submission" date="2022-11" db="UniProtKB">
        <authorList>
            <consortium name="WormBaseParasite"/>
        </authorList>
    </citation>
    <scope>IDENTIFICATION</scope>
</reference>
<evidence type="ECO:0000313" key="5">
    <source>
        <dbReference type="Proteomes" id="UP000887565"/>
    </source>
</evidence>
<dbReference type="InterPro" id="IPR011611">
    <property type="entry name" value="PfkB_dom"/>
</dbReference>
<dbReference type="Pfam" id="PF00294">
    <property type="entry name" value="PfkB"/>
    <property type="match status" value="1"/>
</dbReference>
<dbReference type="OMA" id="ATIXIEE"/>
<dbReference type="PRINTS" id="PR00990">
    <property type="entry name" value="RIBOKINASE"/>
</dbReference>
<keyword evidence="3" id="KW-0418">Kinase</keyword>
<accession>A0A915JJW7</accession>
<dbReference type="GO" id="GO:0006796">
    <property type="term" value="P:phosphate-containing compound metabolic process"/>
    <property type="evidence" value="ECO:0007669"/>
    <property type="project" value="UniProtKB-ARBA"/>
</dbReference>
<dbReference type="Gene3D" id="3.40.1190.20">
    <property type="match status" value="1"/>
</dbReference>
<protein>
    <submittedName>
        <fullName evidence="6">Carbohydrate kinase PfkB domain-containing protein</fullName>
    </submittedName>
</protein>
<dbReference type="InterPro" id="IPR029056">
    <property type="entry name" value="Ribokinase-like"/>
</dbReference>
<feature type="domain" description="Carbohydrate kinase PfkB" evidence="4">
    <location>
        <begin position="7"/>
        <end position="84"/>
    </location>
</feature>
<keyword evidence="5" id="KW-1185">Reference proteome</keyword>
<dbReference type="InterPro" id="IPR002139">
    <property type="entry name" value="Ribo/fructo_kinase"/>
</dbReference>
<dbReference type="InterPro" id="IPR002173">
    <property type="entry name" value="Carboh/pur_kinase_PfkB_CS"/>
</dbReference>
<dbReference type="WBParaSite" id="nRc.2.0.1.t26351-RA">
    <property type="protein sequence ID" value="nRc.2.0.1.t26351-RA"/>
    <property type="gene ID" value="nRc.2.0.1.g26351"/>
</dbReference>
<comment type="similarity">
    <text evidence="1">Belongs to the carbohydrate kinase PfkB family.</text>
</comment>
<evidence type="ECO:0000256" key="1">
    <source>
        <dbReference type="ARBA" id="ARBA00010688"/>
    </source>
</evidence>
<dbReference type="GO" id="GO:0016301">
    <property type="term" value="F:kinase activity"/>
    <property type="evidence" value="ECO:0007669"/>
    <property type="project" value="UniProtKB-KW"/>
</dbReference>
<dbReference type="PANTHER" id="PTHR10584:SF166">
    <property type="entry name" value="RIBOKINASE"/>
    <property type="match status" value="1"/>
</dbReference>
<name>A0A915JJW7_ROMCU</name>
<dbReference type="Proteomes" id="UP000887565">
    <property type="component" value="Unplaced"/>
</dbReference>